<keyword evidence="5" id="KW-0460">Magnesium</keyword>
<evidence type="ECO:0000313" key="7">
    <source>
        <dbReference type="EMBL" id="TQE17346.1"/>
    </source>
</evidence>
<dbReference type="GO" id="GO:0008409">
    <property type="term" value="F:5'-3' exonuclease activity"/>
    <property type="evidence" value="ECO:0007669"/>
    <property type="project" value="TreeGrafter"/>
</dbReference>
<dbReference type="Pfam" id="PF08774">
    <property type="entry name" value="VRR_NUC"/>
    <property type="match status" value="1"/>
</dbReference>
<evidence type="ECO:0000259" key="6">
    <source>
        <dbReference type="SMART" id="SM00990"/>
    </source>
</evidence>
<dbReference type="InterPro" id="IPR014883">
    <property type="entry name" value="VRR_NUC"/>
</dbReference>
<dbReference type="GO" id="GO:0017108">
    <property type="term" value="F:5'-flap endonuclease activity"/>
    <property type="evidence" value="ECO:0007669"/>
    <property type="project" value="TreeGrafter"/>
</dbReference>
<dbReference type="PANTHER" id="PTHR15749:SF4">
    <property type="entry name" value="FANCONI-ASSOCIATED NUCLEASE 1"/>
    <property type="match status" value="1"/>
</dbReference>
<evidence type="ECO:0000256" key="4">
    <source>
        <dbReference type="ARBA" id="ARBA00022801"/>
    </source>
</evidence>
<comment type="cofactor">
    <cofactor evidence="1">
        <name>Mg(2+)</name>
        <dbReference type="ChEBI" id="CHEBI:18420"/>
    </cofactor>
</comment>
<keyword evidence="4" id="KW-0378">Hydrolase</keyword>
<dbReference type="Proteomes" id="UP000318720">
    <property type="component" value="Unassembled WGS sequence"/>
</dbReference>
<dbReference type="GO" id="GO:0036297">
    <property type="term" value="P:interstrand cross-link repair"/>
    <property type="evidence" value="ECO:0007669"/>
    <property type="project" value="InterPro"/>
</dbReference>
<name>A0AAE8VUI3_9ACTN</name>
<evidence type="ECO:0000256" key="2">
    <source>
        <dbReference type="ARBA" id="ARBA00022722"/>
    </source>
</evidence>
<evidence type="ECO:0000256" key="1">
    <source>
        <dbReference type="ARBA" id="ARBA00001946"/>
    </source>
</evidence>
<reference evidence="7 8" key="1">
    <citation type="submission" date="2019-03" db="EMBL/GenBank/DDBJ databases">
        <title>Comparative genomic analyses of the sweetpotato soil rot pathogen, Streptomyces ipomoeae.</title>
        <authorList>
            <person name="Ruschel Soares N."/>
            <person name="Badger J.H."/>
            <person name="Huguet-Tapia J.C."/>
            <person name="Clark C.A."/>
            <person name="Pettis G.S."/>
        </authorList>
    </citation>
    <scope>NUCLEOTIDE SEQUENCE [LARGE SCALE GENOMIC DNA]</scope>
    <source>
        <strain evidence="7 8">88-35</strain>
    </source>
</reference>
<dbReference type="SMART" id="SM00990">
    <property type="entry name" value="VRR_NUC"/>
    <property type="match status" value="1"/>
</dbReference>
<comment type="caution">
    <text evidence="7">The sequence shown here is derived from an EMBL/GenBank/DDBJ whole genome shotgun (WGS) entry which is preliminary data.</text>
</comment>
<organism evidence="7 8">
    <name type="scientific">Streptomyces ipomoeae</name>
    <dbReference type="NCBI Taxonomy" id="103232"/>
    <lineage>
        <taxon>Bacteria</taxon>
        <taxon>Bacillati</taxon>
        <taxon>Actinomycetota</taxon>
        <taxon>Actinomycetes</taxon>
        <taxon>Kitasatosporales</taxon>
        <taxon>Streptomycetaceae</taxon>
        <taxon>Streptomyces</taxon>
    </lineage>
</organism>
<accession>A0AAE8VUI3</accession>
<protein>
    <submittedName>
        <fullName evidence="7">VRR-NUC domain-containing protein</fullName>
    </submittedName>
</protein>
<dbReference type="EMBL" id="SPAZ01000339">
    <property type="protein sequence ID" value="TQE17346.1"/>
    <property type="molecule type" value="Genomic_DNA"/>
</dbReference>
<dbReference type="AlphaFoldDB" id="A0AAE8VUI3"/>
<evidence type="ECO:0000256" key="5">
    <source>
        <dbReference type="ARBA" id="ARBA00022842"/>
    </source>
</evidence>
<proteinExistence type="predicted"/>
<evidence type="ECO:0000256" key="3">
    <source>
        <dbReference type="ARBA" id="ARBA00022723"/>
    </source>
</evidence>
<gene>
    <name evidence="7" type="ORF">Sipo8835_41835</name>
</gene>
<dbReference type="PANTHER" id="PTHR15749">
    <property type="entry name" value="FANCONI-ASSOCIATED NUCLEASE 1"/>
    <property type="match status" value="1"/>
</dbReference>
<sequence>MQQVKNDELVACQHASLSIVNPYELLRKYTCEECQAVLTCSCDEDLALYVLPHQAMRSIDAQTRLPVQVTEPLLAGVCHECRGEEPPAFPTKPHRGAASLVHRYYWREIYKETSHRFIRWASKQGLPLTGSDGQGVVMELSRQHRTEYEAIERAVVRDIRGQHDKKPKYDFSRQSDSDILAACDVATEDYPACYVTPTIGHVQVIPIDSDDLESAVGVEEFVSQRLRQAGRKVMLCESRPFQAVYATLMWLWVQDPRDSRNRPAGFGRRDGADVGQGDLIWTMLPEDFGSPVHATRRADALEEHLGSLPCTMEEMLWVFDYWTPYAEELRQYLWAYSPTDVERGRRLIQILGPEQVKRVLRFLADDYWGRYLGWPDLVSWSETEVGAADVEFIEVKSSSDKLSEDQRDWILKNSEVLRLPFKIAKVHRVQRILRP</sequence>
<keyword evidence="3" id="KW-0479">Metal-binding</keyword>
<evidence type="ECO:0000313" key="8">
    <source>
        <dbReference type="Proteomes" id="UP000318720"/>
    </source>
</evidence>
<dbReference type="GO" id="GO:0070336">
    <property type="term" value="F:flap-structured DNA binding"/>
    <property type="evidence" value="ECO:0007669"/>
    <property type="project" value="TreeGrafter"/>
</dbReference>
<keyword evidence="2" id="KW-0540">Nuclease</keyword>
<feature type="domain" description="VRR-NUC" evidence="6">
    <location>
        <begin position="312"/>
        <end position="430"/>
    </location>
</feature>
<dbReference type="InterPro" id="IPR033315">
    <property type="entry name" value="Fan1-like"/>
</dbReference>